<evidence type="ECO:0000313" key="1">
    <source>
        <dbReference type="EMBL" id="GIY70404.1"/>
    </source>
</evidence>
<dbReference type="AlphaFoldDB" id="A0AAV4VKB4"/>
<organism evidence="1 2">
    <name type="scientific">Caerostris extrusa</name>
    <name type="common">Bark spider</name>
    <name type="synonym">Caerostris bankana</name>
    <dbReference type="NCBI Taxonomy" id="172846"/>
    <lineage>
        <taxon>Eukaryota</taxon>
        <taxon>Metazoa</taxon>
        <taxon>Ecdysozoa</taxon>
        <taxon>Arthropoda</taxon>
        <taxon>Chelicerata</taxon>
        <taxon>Arachnida</taxon>
        <taxon>Araneae</taxon>
        <taxon>Araneomorphae</taxon>
        <taxon>Entelegynae</taxon>
        <taxon>Araneoidea</taxon>
        <taxon>Araneidae</taxon>
        <taxon>Caerostris</taxon>
    </lineage>
</organism>
<reference evidence="1 2" key="1">
    <citation type="submission" date="2021-06" db="EMBL/GenBank/DDBJ databases">
        <title>Caerostris extrusa draft genome.</title>
        <authorList>
            <person name="Kono N."/>
            <person name="Arakawa K."/>
        </authorList>
    </citation>
    <scope>NUCLEOTIDE SEQUENCE [LARGE SCALE GENOMIC DNA]</scope>
</reference>
<sequence>MQRKDEICISWRTGIVGHEAKYRESLNMYDCYKLYSRYLQICGIGFHNAAFCERSALKYNRNQVFTKLCGLPTQMYKRAMDAFAK</sequence>
<name>A0AAV4VKB4_CAEEX</name>
<protein>
    <submittedName>
        <fullName evidence="1">Uncharacterized protein</fullName>
    </submittedName>
</protein>
<dbReference type="Proteomes" id="UP001054945">
    <property type="component" value="Unassembled WGS sequence"/>
</dbReference>
<keyword evidence="2" id="KW-1185">Reference proteome</keyword>
<accession>A0AAV4VKB4</accession>
<proteinExistence type="predicted"/>
<evidence type="ECO:0000313" key="2">
    <source>
        <dbReference type="Proteomes" id="UP001054945"/>
    </source>
</evidence>
<comment type="caution">
    <text evidence="1">The sequence shown here is derived from an EMBL/GenBank/DDBJ whole genome shotgun (WGS) entry which is preliminary data.</text>
</comment>
<gene>
    <name evidence="1" type="ORF">CEXT_22461</name>
</gene>
<dbReference type="EMBL" id="BPLR01014659">
    <property type="protein sequence ID" value="GIY70404.1"/>
    <property type="molecule type" value="Genomic_DNA"/>
</dbReference>